<comment type="caution">
    <text evidence="2">The sequence shown here is derived from an EMBL/GenBank/DDBJ whole genome shotgun (WGS) entry which is preliminary data.</text>
</comment>
<name>A0A7J2U4I0_9CREN</name>
<dbReference type="EMBL" id="DSEU01000059">
    <property type="protein sequence ID" value="HEM67606.1"/>
    <property type="molecule type" value="Genomic_DNA"/>
</dbReference>
<proteinExistence type="predicted"/>
<dbReference type="AlphaFoldDB" id="A0A7J2U4I0"/>
<organism evidence="2">
    <name type="scientific">Ignisphaera aggregans</name>
    <dbReference type="NCBI Taxonomy" id="334771"/>
    <lineage>
        <taxon>Archaea</taxon>
        <taxon>Thermoproteota</taxon>
        <taxon>Thermoprotei</taxon>
        <taxon>Desulfurococcales</taxon>
        <taxon>Desulfurococcaceae</taxon>
        <taxon>Ignisphaera</taxon>
    </lineage>
</organism>
<evidence type="ECO:0000256" key="1">
    <source>
        <dbReference type="SAM" id="MobiDB-lite"/>
    </source>
</evidence>
<feature type="region of interest" description="Disordered" evidence="1">
    <location>
        <begin position="17"/>
        <end position="61"/>
    </location>
</feature>
<evidence type="ECO:0000313" key="2">
    <source>
        <dbReference type="EMBL" id="HEM67606.1"/>
    </source>
</evidence>
<sequence>MSIKLFEPLTMINSLLITPSPKRDRGNGPETRPGIEPSGRGDVIPNLPALGEPPHFRAGRRSDATHSAFDIALNIVMRLLQS</sequence>
<accession>A0A7J2U4I0</accession>
<gene>
    <name evidence="2" type="ORF">ENO26_08620</name>
</gene>
<protein>
    <submittedName>
        <fullName evidence="2">Uncharacterized protein</fullName>
    </submittedName>
</protein>
<reference evidence="2" key="1">
    <citation type="journal article" date="2020" name="mSystems">
        <title>Genome- and Community-Level Interaction Insights into Carbon Utilization and Element Cycling Functions of Hydrothermarchaeota in Hydrothermal Sediment.</title>
        <authorList>
            <person name="Zhou Z."/>
            <person name="Liu Y."/>
            <person name="Xu W."/>
            <person name="Pan J."/>
            <person name="Luo Z.H."/>
            <person name="Li M."/>
        </authorList>
    </citation>
    <scope>NUCLEOTIDE SEQUENCE [LARGE SCALE GENOMIC DNA]</scope>
    <source>
        <strain evidence="2">SpSt-125</strain>
    </source>
</reference>